<dbReference type="InterPro" id="IPR025959">
    <property type="entry name" value="Winged_HTH_dom"/>
</dbReference>
<evidence type="ECO:0000259" key="1">
    <source>
        <dbReference type="Pfam" id="PF13518"/>
    </source>
</evidence>
<proteinExistence type="predicted"/>
<feature type="domain" description="Winged helix-turn helix" evidence="2">
    <location>
        <begin position="115"/>
        <end position="170"/>
    </location>
</feature>
<evidence type="ECO:0000313" key="3">
    <source>
        <dbReference type="EMBL" id="BAY85173.1"/>
    </source>
</evidence>
<reference evidence="3 4" key="1">
    <citation type="submission" date="2017-06" db="EMBL/GenBank/DDBJ databases">
        <title>Genome sequencing of cyanobaciteial culture collection at National Institute for Environmental Studies (NIES).</title>
        <authorList>
            <person name="Hirose Y."/>
            <person name="Shimura Y."/>
            <person name="Fujisawa T."/>
            <person name="Nakamura Y."/>
            <person name="Kawachi M."/>
        </authorList>
    </citation>
    <scope>NUCLEOTIDE SEQUENCE [LARGE SCALE GENOMIC DNA]</scope>
    <source>
        <strain evidence="3 4">NIES-267</strain>
    </source>
</reference>
<dbReference type="EMBL" id="AP018227">
    <property type="protein sequence ID" value="BAY85173.1"/>
    <property type="molecule type" value="Genomic_DNA"/>
</dbReference>
<keyword evidence="4" id="KW-1185">Reference proteome</keyword>
<dbReference type="InterPro" id="IPR009057">
    <property type="entry name" value="Homeodomain-like_sf"/>
</dbReference>
<dbReference type="Proteomes" id="UP000218418">
    <property type="component" value="Chromosome"/>
</dbReference>
<dbReference type="AlphaFoldDB" id="A0A1Z4LVD0"/>
<dbReference type="SUPFAM" id="SSF46689">
    <property type="entry name" value="Homeodomain-like"/>
    <property type="match status" value="1"/>
</dbReference>
<evidence type="ECO:0000259" key="2">
    <source>
        <dbReference type="Pfam" id="PF13592"/>
    </source>
</evidence>
<feature type="domain" description="Insertion element IS150 protein InsJ-like helix-turn-helix" evidence="1">
    <location>
        <begin position="36"/>
        <end position="80"/>
    </location>
</feature>
<protein>
    <submittedName>
        <fullName evidence="3">Uncharacterized protein</fullName>
    </submittedName>
</protein>
<dbReference type="InterPro" id="IPR055247">
    <property type="entry name" value="InsJ-like_HTH"/>
</dbReference>
<dbReference type="Pfam" id="PF13518">
    <property type="entry name" value="HTH_28"/>
    <property type="match status" value="1"/>
</dbReference>
<accession>A0A1Z4LVD0</accession>
<dbReference type="Pfam" id="PF13592">
    <property type="entry name" value="HTH_33"/>
    <property type="match status" value="1"/>
</dbReference>
<evidence type="ECO:0000313" key="4">
    <source>
        <dbReference type="Proteomes" id="UP000218418"/>
    </source>
</evidence>
<organism evidence="3 4">
    <name type="scientific">Calothrix parasitica NIES-267</name>
    <dbReference type="NCBI Taxonomy" id="1973488"/>
    <lineage>
        <taxon>Bacteria</taxon>
        <taxon>Bacillati</taxon>
        <taxon>Cyanobacteriota</taxon>
        <taxon>Cyanophyceae</taxon>
        <taxon>Nostocales</taxon>
        <taxon>Calotrichaceae</taxon>
        <taxon>Calothrix</taxon>
    </lineage>
</organism>
<sequence>MVKGLRNRTFRLETHQLDIVLWQKLYYKYQQEYIRKKLLAIKYLFEGKSRIEVSELLGCHYKTITSWIDKFLEAGLLELVQPITHKVKSRLNIEQKHELKQMLLSEKPIDYGIDRNIWTGEIISNVIELRWGVKLKTTRIYEILNELNLSYQKAHRDYANASKEQQKEFIWTLKKTRK</sequence>
<name>A0A1Z4LVD0_9CYAN</name>
<gene>
    <name evidence="3" type="ORF">NIES267_46720</name>
</gene>